<comment type="subcellular location">
    <subcellularLocation>
        <location evidence="1">Cell membrane</location>
        <topology evidence="1">Multi-pass membrane protein</topology>
    </subcellularLocation>
</comment>
<evidence type="ECO:0000313" key="7">
    <source>
        <dbReference type="EMBL" id="OAT81211.1"/>
    </source>
</evidence>
<feature type="transmembrane region" description="Helical" evidence="6">
    <location>
        <begin position="7"/>
        <end position="29"/>
    </location>
</feature>
<feature type="transmembrane region" description="Helical" evidence="6">
    <location>
        <begin position="450"/>
        <end position="473"/>
    </location>
</feature>
<proteinExistence type="predicted"/>
<dbReference type="Proteomes" id="UP000078532">
    <property type="component" value="Unassembled WGS sequence"/>
</dbReference>
<feature type="transmembrane region" description="Helical" evidence="6">
    <location>
        <begin position="177"/>
        <end position="198"/>
    </location>
</feature>
<dbReference type="CDD" id="cd13128">
    <property type="entry name" value="MATE_Wzx_like"/>
    <property type="match status" value="1"/>
</dbReference>
<feature type="transmembrane region" description="Helical" evidence="6">
    <location>
        <begin position="338"/>
        <end position="359"/>
    </location>
</feature>
<feature type="transmembrane region" description="Helical" evidence="6">
    <location>
        <begin position="399"/>
        <end position="419"/>
    </location>
</feature>
<dbReference type="InterPro" id="IPR002797">
    <property type="entry name" value="Polysacc_synth"/>
</dbReference>
<keyword evidence="5 6" id="KW-0472">Membrane</keyword>
<dbReference type="PANTHER" id="PTHR30250:SF26">
    <property type="entry name" value="PSMA PROTEIN"/>
    <property type="match status" value="1"/>
</dbReference>
<accession>A0A1B7LDP5</accession>
<organism evidence="7 8">
    <name type="scientific">Desulfotomaculum copahuensis</name>
    <dbReference type="NCBI Taxonomy" id="1838280"/>
    <lineage>
        <taxon>Bacteria</taxon>
        <taxon>Bacillati</taxon>
        <taxon>Bacillota</taxon>
        <taxon>Clostridia</taxon>
        <taxon>Eubacteriales</taxon>
        <taxon>Desulfotomaculaceae</taxon>
        <taxon>Desulfotomaculum</taxon>
    </lineage>
</organism>
<dbReference type="AlphaFoldDB" id="A0A1B7LDP5"/>
<evidence type="ECO:0000256" key="5">
    <source>
        <dbReference type="ARBA" id="ARBA00023136"/>
    </source>
</evidence>
<feature type="transmembrane region" description="Helical" evidence="6">
    <location>
        <begin position="35"/>
        <end position="56"/>
    </location>
</feature>
<sequence>MLRNSLFNFIGQAVPILAGIFCMPGIVHLLGPDRFGVLSLAWMLINYFTLFDFGLGRAVTKFIADCLERKERFRLSSIIWTALSGQLLLSLVAALILFELVPVLVLRVFQIPPLLHAEARHTFIALACSLPPVLLSNGLRSILGGGQRFDLINLVALPVSTLYFVIPLVALSAGLTLPVVVALLGATGAASALVYLFFCLKIFPETRRPVISRQTLKYLLSFGGWVTVSNIISPVLVYLDRFLIGALLSVAAVAYYTAPYEVVTRLWIFPVSLVNCLFPAFSAMSAGESRSVMSDMYGRSMKFLLLIVGPVVFVTMLFARDILLLWLGADYAARSTLVFQILAVGVLINSLAQIPFALVQGAGRPDVSAKFHLIELPLYVGLLWFVLHRSGIEGAAVAWTMRVTLDAVLLMIASGRLFACRVDGRVFFKLGGAVLLLIALAFYAGGAGVFIWQLTAVVGGLAAFLAAGWMLALDEGERAWLSSIFRSKRTLEGLNEHQ</sequence>
<dbReference type="PANTHER" id="PTHR30250">
    <property type="entry name" value="PST FAMILY PREDICTED COLANIC ACID TRANSPORTER"/>
    <property type="match status" value="1"/>
</dbReference>
<feature type="transmembrane region" description="Helical" evidence="6">
    <location>
        <begin position="218"/>
        <end position="239"/>
    </location>
</feature>
<feature type="transmembrane region" description="Helical" evidence="6">
    <location>
        <begin position="121"/>
        <end position="139"/>
    </location>
</feature>
<dbReference type="Pfam" id="PF01943">
    <property type="entry name" value="Polysacc_synt"/>
    <property type="match status" value="1"/>
</dbReference>
<protein>
    <submittedName>
        <fullName evidence="7">Uncharacterized protein</fullName>
    </submittedName>
</protein>
<feature type="transmembrane region" description="Helical" evidence="6">
    <location>
        <begin position="151"/>
        <end position="171"/>
    </location>
</feature>
<evidence type="ECO:0000256" key="4">
    <source>
        <dbReference type="ARBA" id="ARBA00022989"/>
    </source>
</evidence>
<dbReference type="InterPro" id="IPR050833">
    <property type="entry name" value="Poly_Biosynth_Transport"/>
</dbReference>
<dbReference type="EMBL" id="LYVF01000166">
    <property type="protein sequence ID" value="OAT81211.1"/>
    <property type="molecule type" value="Genomic_DNA"/>
</dbReference>
<gene>
    <name evidence="7" type="ORF">A6M21_11365</name>
</gene>
<name>A0A1B7LDP5_9FIRM</name>
<dbReference type="GO" id="GO:0005886">
    <property type="term" value="C:plasma membrane"/>
    <property type="evidence" value="ECO:0007669"/>
    <property type="project" value="UniProtKB-SubCell"/>
</dbReference>
<keyword evidence="2" id="KW-1003">Cell membrane</keyword>
<feature type="transmembrane region" description="Helical" evidence="6">
    <location>
        <begin position="371"/>
        <end position="387"/>
    </location>
</feature>
<keyword evidence="4 6" id="KW-1133">Transmembrane helix</keyword>
<evidence type="ECO:0000256" key="1">
    <source>
        <dbReference type="ARBA" id="ARBA00004651"/>
    </source>
</evidence>
<keyword evidence="3 6" id="KW-0812">Transmembrane</keyword>
<evidence type="ECO:0000256" key="2">
    <source>
        <dbReference type="ARBA" id="ARBA00022475"/>
    </source>
</evidence>
<keyword evidence="8" id="KW-1185">Reference proteome</keyword>
<feature type="transmembrane region" description="Helical" evidence="6">
    <location>
        <begin position="426"/>
        <end position="444"/>
    </location>
</feature>
<dbReference type="STRING" id="1838280.A6M21_11365"/>
<evidence type="ECO:0000256" key="6">
    <source>
        <dbReference type="SAM" id="Phobius"/>
    </source>
</evidence>
<feature type="transmembrane region" description="Helical" evidence="6">
    <location>
        <begin position="266"/>
        <end position="283"/>
    </location>
</feature>
<feature type="transmembrane region" description="Helical" evidence="6">
    <location>
        <begin position="77"/>
        <end position="101"/>
    </location>
</feature>
<evidence type="ECO:0000313" key="8">
    <source>
        <dbReference type="Proteomes" id="UP000078532"/>
    </source>
</evidence>
<reference evidence="7 8" key="1">
    <citation type="submission" date="2016-04" db="EMBL/GenBank/DDBJ databases">
        <authorList>
            <person name="Evans L.H."/>
            <person name="Alamgir A."/>
            <person name="Owens N."/>
            <person name="Weber N.D."/>
            <person name="Virtaneva K."/>
            <person name="Barbian K."/>
            <person name="Babar A."/>
            <person name="Rosenke K."/>
        </authorList>
    </citation>
    <scope>NUCLEOTIDE SEQUENCE [LARGE SCALE GENOMIC DNA]</scope>
    <source>
        <strain evidence="7 8">LMa1</strain>
    </source>
</reference>
<feature type="transmembrane region" description="Helical" evidence="6">
    <location>
        <begin position="303"/>
        <end position="326"/>
    </location>
</feature>
<comment type="caution">
    <text evidence="7">The sequence shown here is derived from an EMBL/GenBank/DDBJ whole genome shotgun (WGS) entry which is preliminary data.</text>
</comment>
<evidence type="ECO:0000256" key="3">
    <source>
        <dbReference type="ARBA" id="ARBA00022692"/>
    </source>
</evidence>